<feature type="domain" description="LUD" evidence="1">
    <location>
        <begin position="15"/>
        <end position="205"/>
    </location>
</feature>
<dbReference type="PANTHER" id="PTHR36179:SF2">
    <property type="entry name" value="LUD DOMAIN-CONTAINING PROTEIN"/>
    <property type="match status" value="1"/>
</dbReference>
<evidence type="ECO:0000313" key="2">
    <source>
        <dbReference type="EMBL" id="NDL67612.1"/>
    </source>
</evidence>
<name>A0A7X5HVV3_9FIRM</name>
<reference evidence="2 3" key="1">
    <citation type="submission" date="2020-01" db="EMBL/GenBank/DDBJ databases">
        <title>Anaeroalcalibacter tamaniensis gen. nov., sp. nov., moderately halophilic strictly anaerobic fermenter bacterium from mud volcano of Taman peninsula.</title>
        <authorList>
            <person name="Frolova A."/>
            <person name="Merkel A.Y."/>
            <person name="Slobodkin A.I."/>
        </authorList>
    </citation>
    <scope>NUCLEOTIDE SEQUENCE [LARGE SCALE GENOMIC DNA]</scope>
    <source>
        <strain evidence="2 3">F-3ap</strain>
    </source>
</reference>
<dbReference type="InterPro" id="IPR037171">
    <property type="entry name" value="NagB/RpiA_transferase-like"/>
</dbReference>
<proteinExistence type="predicted"/>
<dbReference type="InterPro" id="IPR003741">
    <property type="entry name" value="LUD_dom"/>
</dbReference>
<organism evidence="2 3">
    <name type="scientific">Anaerotalea alkaliphila</name>
    <dbReference type="NCBI Taxonomy" id="2662126"/>
    <lineage>
        <taxon>Bacteria</taxon>
        <taxon>Bacillati</taxon>
        <taxon>Bacillota</taxon>
        <taxon>Clostridia</taxon>
        <taxon>Eubacteriales</taxon>
        <taxon>Anaerotalea</taxon>
    </lineage>
</organism>
<dbReference type="Proteomes" id="UP000461585">
    <property type="component" value="Unassembled WGS sequence"/>
</dbReference>
<dbReference type="PIRSF" id="PIRSF020269">
    <property type="entry name" value="DUF1121"/>
    <property type="match status" value="1"/>
</dbReference>
<sequence length="211" mass="23199">MHPKKEFYAKQAHTVIKAMEKRNITGHYVETADEARELVSSMIPDGTTVGSGGSMTLTQTGILDVLRERDLTLMERSQAKTPVAMEQFHRDTFSVDYYLMGSNAITLDGKLVNVDGTGNRVAAMIYGPRKVIIVAGMNKVAPDEASAIQRVRTFAAPPNTMRLGKNTPCVETGKCHHCLAEDCICCQTVVTRMSKPKDRIHVVLVGEELGF</sequence>
<evidence type="ECO:0000259" key="1">
    <source>
        <dbReference type="Pfam" id="PF02589"/>
    </source>
</evidence>
<protein>
    <submittedName>
        <fullName evidence="2">Lactate utilization protein</fullName>
    </submittedName>
</protein>
<dbReference type="InterPro" id="IPR009501">
    <property type="entry name" value="UCP020269"/>
</dbReference>
<dbReference type="EMBL" id="JAAEEH010000017">
    <property type="protein sequence ID" value="NDL67612.1"/>
    <property type="molecule type" value="Genomic_DNA"/>
</dbReference>
<dbReference type="AlphaFoldDB" id="A0A7X5HVV3"/>
<keyword evidence="3" id="KW-1185">Reference proteome</keyword>
<dbReference type="Pfam" id="PF02589">
    <property type="entry name" value="LUD_dom"/>
    <property type="match status" value="1"/>
</dbReference>
<gene>
    <name evidence="2" type="ORF">GXN74_07615</name>
</gene>
<comment type="caution">
    <text evidence="2">The sequence shown here is derived from an EMBL/GenBank/DDBJ whole genome shotgun (WGS) entry which is preliminary data.</text>
</comment>
<dbReference type="RefSeq" id="WP_162370338.1">
    <property type="nucleotide sequence ID" value="NZ_JAAEEH010000017.1"/>
</dbReference>
<dbReference type="PANTHER" id="PTHR36179">
    <property type="entry name" value="LUD_DOM DOMAIN-CONTAINING PROTEIN"/>
    <property type="match status" value="1"/>
</dbReference>
<dbReference type="SUPFAM" id="SSF100950">
    <property type="entry name" value="NagB/RpiA/CoA transferase-like"/>
    <property type="match status" value="1"/>
</dbReference>
<accession>A0A7X5HVV3</accession>
<evidence type="ECO:0000313" key="3">
    <source>
        <dbReference type="Proteomes" id="UP000461585"/>
    </source>
</evidence>